<accession>A0AAQ1GFR6</accession>
<dbReference type="GeneID" id="61306762"/>
<dbReference type="SUPFAM" id="SSF55909">
    <property type="entry name" value="Pentein"/>
    <property type="match status" value="1"/>
</dbReference>
<dbReference type="AlphaFoldDB" id="A0AAQ1GFR6"/>
<evidence type="ECO:0008006" key="3">
    <source>
        <dbReference type="Google" id="ProtNLM"/>
    </source>
</evidence>
<dbReference type="PIRSF" id="PIRSF028188">
    <property type="entry name" value="Amdntrnsf_FN0238"/>
    <property type="match status" value="1"/>
</dbReference>
<name>A0AAQ1GFR6_9BURK</name>
<dbReference type="Gene3D" id="3.75.10.10">
    <property type="entry name" value="L-arginine/glycine Amidinotransferase, Chain A"/>
    <property type="match status" value="1"/>
</dbReference>
<gene>
    <name evidence="1" type="ORF">SAMN05216550_10777</name>
</gene>
<protein>
    <recommendedName>
        <fullName evidence="3">Amidinotransferase</fullName>
    </recommendedName>
</protein>
<sequence>MSQQTTDTVLMVRPARFAFNPETARDNLFQHDAPQRDGVHRAALAEFEAYVDALRARRINVLVVDDTLDPPTPDSIFPNNWWSSHADGSLVLYPMRAPNRREERHGPVLGALARHAQWPVTVDLSGYEREAVFLEGTGSVVFDRDTRRCYACRSPRTHQQVLDALTQWLGYETIVFDAVDARGAPIYHTNVMMWIGTALAGVCLDAITDVQARRDVLASLRAAGKHVIELSGAQLAAFAGNMLELRDGDGAPMLVMSRTAWASLDVMQRALIEAHATPVVVDIDTIEHVGGGSARCMLAEVFAPTAHA</sequence>
<dbReference type="NCBIfam" id="NF046062">
    <property type="entry name" value="citrull_CtlX"/>
    <property type="match status" value="1"/>
</dbReference>
<dbReference type="PANTHER" id="PTHR43224">
    <property type="entry name" value="AMIDINOTRANSFERASE"/>
    <property type="match status" value="1"/>
</dbReference>
<dbReference type="RefSeq" id="WP_074983494.1">
    <property type="nucleotide sequence ID" value="NZ_CADFGN010000008.1"/>
</dbReference>
<dbReference type="Pfam" id="PF19420">
    <property type="entry name" value="DDAH_eukar"/>
    <property type="match status" value="1"/>
</dbReference>
<dbReference type="EMBL" id="FNZM01000007">
    <property type="protein sequence ID" value="SEJ66855.1"/>
    <property type="molecule type" value="Genomic_DNA"/>
</dbReference>
<evidence type="ECO:0000313" key="2">
    <source>
        <dbReference type="Proteomes" id="UP000183529"/>
    </source>
</evidence>
<dbReference type="Proteomes" id="UP000183529">
    <property type="component" value="Unassembled WGS sequence"/>
</dbReference>
<dbReference type="InterPro" id="IPR014541">
    <property type="entry name" value="Amdntrnsf_FN0238"/>
</dbReference>
<dbReference type="PANTHER" id="PTHR43224:SF1">
    <property type="entry name" value="AMIDINOTRANSFERASE"/>
    <property type="match status" value="1"/>
</dbReference>
<reference evidence="1 2" key="1">
    <citation type="submission" date="2016-10" db="EMBL/GenBank/DDBJ databases">
        <authorList>
            <person name="Varghese N."/>
            <person name="Submissions S."/>
        </authorList>
    </citation>
    <scope>NUCLEOTIDE SEQUENCE [LARGE SCALE GENOMIC DNA]</scope>
    <source>
        <strain evidence="1 2">LMG 22274</strain>
    </source>
</reference>
<proteinExistence type="predicted"/>
<evidence type="ECO:0000313" key="1">
    <source>
        <dbReference type="EMBL" id="SEJ66855.1"/>
    </source>
</evidence>
<organism evidence="1 2">
    <name type="scientific">Paraburkholderia tropica</name>
    <dbReference type="NCBI Taxonomy" id="92647"/>
    <lineage>
        <taxon>Bacteria</taxon>
        <taxon>Pseudomonadati</taxon>
        <taxon>Pseudomonadota</taxon>
        <taxon>Betaproteobacteria</taxon>
        <taxon>Burkholderiales</taxon>
        <taxon>Burkholderiaceae</taxon>
        <taxon>Paraburkholderia</taxon>
    </lineage>
</organism>
<comment type="caution">
    <text evidence="1">The sequence shown here is derived from an EMBL/GenBank/DDBJ whole genome shotgun (WGS) entry which is preliminary data.</text>
</comment>